<name>A0ABP8EX24_9MICO</name>
<dbReference type="Gene3D" id="3.10.180.10">
    <property type="entry name" value="2,3-Dihydroxybiphenyl 1,2-Dioxygenase, domain 1"/>
    <property type="match status" value="1"/>
</dbReference>
<accession>A0ABP8EX24</accession>
<evidence type="ECO:0000313" key="3">
    <source>
        <dbReference type="Proteomes" id="UP001499841"/>
    </source>
</evidence>
<dbReference type="InterPro" id="IPR037523">
    <property type="entry name" value="VOC_core"/>
</dbReference>
<reference evidence="3" key="1">
    <citation type="journal article" date="2019" name="Int. J. Syst. Evol. Microbiol.">
        <title>The Global Catalogue of Microorganisms (GCM) 10K type strain sequencing project: providing services to taxonomists for standard genome sequencing and annotation.</title>
        <authorList>
            <consortium name="The Broad Institute Genomics Platform"/>
            <consortium name="The Broad Institute Genome Sequencing Center for Infectious Disease"/>
            <person name="Wu L."/>
            <person name="Ma J."/>
        </authorList>
    </citation>
    <scope>NUCLEOTIDE SEQUENCE [LARGE SCALE GENOMIC DNA]</scope>
    <source>
        <strain evidence="3">JCM 17459</strain>
    </source>
</reference>
<feature type="domain" description="VOC" evidence="1">
    <location>
        <begin position="14"/>
        <end position="135"/>
    </location>
</feature>
<protein>
    <submittedName>
        <fullName evidence="2">VOC family protein</fullName>
    </submittedName>
</protein>
<dbReference type="Pfam" id="PF00903">
    <property type="entry name" value="Glyoxalase"/>
    <property type="match status" value="1"/>
</dbReference>
<dbReference type="RefSeq" id="WP_345042627.1">
    <property type="nucleotide sequence ID" value="NZ_BAABBA010000015.1"/>
</dbReference>
<organism evidence="2 3">
    <name type="scientific">Georgenia daeguensis</name>
    <dbReference type="NCBI Taxonomy" id="908355"/>
    <lineage>
        <taxon>Bacteria</taxon>
        <taxon>Bacillati</taxon>
        <taxon>Actinomycetota</taxon>
        <taxon>Actinomycetes</taxon>
        <taxon>Micrococcales</taxon>
        <taxon>Bogoriellaceae</taxon>
        <taxon>Georgenia</taxon>
    </lineage>
</organism>
<dbReference type="Proteomes" id="UP001499841">
    <property type="component" value="Unassembled WGS sequence"/>
</dbReference>
<proteinExistence type="predicted"/>
<dbReference type="PROSITE" id="PS51819">
    <property type="entry name" value="VOC"/>
    <property type="match status" value="1"/>
</dbReference>
<dbReference type="CDD" id="cd06587">
    <property type="entry name" value="VOC"/>
    <property type="match status" value="1"/>
</dbReference>
<gene>
    <name evidence="2" type="ORF">GCM10022262_29150</name>
</gene>
<dbReference type="EMBL" id="BAABBA010000015">
    <property type="protein sequence ID" value="GAA4288555.1"/>
    <property type="molecule type" value="Genomic_DNA"/>
</dbReference>
<sequence length="137" mass="14655">MVARPAREAAMLSAYSPVPALAVKDLSAARSFYEGTLGFAPGREEVGGIMYTAGSGQFLVYESSYAGTNKATAMAFETPQADFDTEVQSLRDKGVKFQTFEMEGIEWDGDVATFGDGRGVWFDDPDGNIISLGTGIM</sequence>
<comment type="caution">
    <text evidence="2">The sequence shown here is derived from an EMBL/GenBank/DDBJ whole genome shotgun (WGS) entry which is preliminary data.</text>
</comment>
<evidence type="ECO:0000259" key="1">
    <source>
        <dbReference type="PROSITE" id="PS51819"/>
    </source>
</evidence>
<evidence type="ECO:0000313" key="2">
    <source>
        <dbReference type="EMBL" id="GAA4288555.1"/>
    </source>
</evidence>
<dbReference type="InterPro" id="IPR029068">
    <property type="entry name" value="Glyas_Bleomycin-R_OHBP_Dase"/>
</dbReference>
<keyword evidence="3" id="KW-1185">Reference proteome</keyword>
<dbReference type="InterPro" id="IPR004360">
    <property type="entry name" value="Glyas_Fos-R_dOase_dom"/>
</dbReference>
<dbReference type="SUPFAM" id="SSF54593">
    <property type="entry name" value="Glyoxalase/Bleomycin resistance protein/Dihydroxybiphenyl dioxygenase"/>
    <property type="match status" value="1"/>
</dbReference>